<protein>
    <submittedName>
        <fullName evidence="1">Uncharacterized protein</fullName>
    </submittedName>
</protein>
<evidence type="ECO:0000313" key="1">
    <source>
        <dbReference type="EMBL" id="QSG06364.1"/>
    </source>
</evidence>
<gene>
    <name evidence="1" type="ORF">HSR121_2032</name>
</gene>
<name>A0A897N0Z6_9EURY</name>
<evidence type="ECO:0000313" key="2">
    <source>
        <dbReference type="Proteomes" id="UP000663525"/>
    </source>
</evidence>
<dbReference type="AlphaFoldDB" id="A0A897N0Z6"/>
<sequence length="55" mass="6224">MDEASGKIVVDGLILTDMDIDPRQNRVTMMVSSDIGYDNRTEDKRYVEGGRFEIA</sequence>
<dbReference type="Proteomes" id="UP000663525">
    <property type="component" value="Chromosome"/>
</dbReference>
<organism evidence="1 2">
    <name type="scientific">Halapricum desulfuricans</name>
    <dbReference type="NCBI Taxonomy" id="2841257"/>
    <lineage>
        <taxon>Archaea</taxon>
        <taxon>Methanobacteriati</taxon>
        <taxon>Methanobacteriota</taxon>
        <taxon>Stenosarchaea group</taxon>
        <taxon>Halobacteria</taxon>
        <taxon>Halobacteriales</taxon>
        <taxon>Haloarculaceae</taxon>
        <taxon>Halapricum</taxon>
    </lineage>
</organism>
<reference evidence="1" key="1">
    <citation type="submission" date="2020-11" db="EMBL/GenBank/DDBJ databases">
        <title>Carbohydrate-dependent, anaerobic sulfur respiration: A novel catabolism in halophilic archaea.</title>
        <authorList>
            <person name="Sorokin D.Y."/>
            <person name="Messina E."/>
            <person name="Smedile F."/>
            <person name="La Cono V."/>
            <person name="Hallsworth J.E."/>
            <person name="Yakimov M.M."/>
        </authorList>
    </citation>
    <scope>NUCLEOTIDE SEQUENCE</scope>
    <source>
        <strain evidence="1">HSR12-1</strain>
    </source>
</reference>
<proteinExistence type="predicted"/>
<accession>A0A897N0Z6</accession>
<dbReference type="EMBL" id="CP064787">
    <property type="protein sequence ID" value="QSG06364.1"/>
    <property type="molecule type" value="Genomic_DNA"/>
</dbReference>